<dbReference type="Proteomes" id="UP000787472">
    <property type="component" value="Unassembled WGS sequence"/>
</dbReference>
<dbReference type="RefSeq" id="WP_167191151.1">
    <property type="nucleotide sequence ID" value="NZ_JAAONZ010000020.1"/>
</dbReference>
<evidence type="ECO:0000256" key="1">
    <source>
        <dbReference type="SAM" id="Phobius"/>
    </source>
</evidence>
<evidence type="ECO:0000313" key="3">
    <source>
        <dbReference type="Proteomes" id="UP000787472"/>
    </source>
</evidence>
<keyword evidence="3" id="KW-1185">Reference proteome</keyword>
<keyword evidence="1" id="KW-0472">Membrane</keyword>
<gene>
    <name evidence="2" type="ORF">G8770_19675</name>
</gene>
<sequence>MKYLIGFITTPLLGGLLLTLTDYISSGSFGLTLANFVACFVFSAFPGTLIAYVLAKQQETSIVWYFISGCLLALISVSTILQIVPFLNIGPYNWLSYMAQYWAILLVGVICGGYYFFITRRWLNA</sequence>
<comment type="caution">
    <text evidence="2">The sequence shown here is derived from an EMBL/GenBank/DDBJ whole genome shotgun (WGS) entry which is preliminary data.</text>
</comment>
<protein>
    <submittedName>
        <fullName evidence="2">Uncharacterized protein</fullName>
    </submittedName>
</protein>
<feature type="transmembrane region" description="Helical" evidence="1">
    <location>
        <begin position="99"/>
        <end position="118"/>
    </location>
</feature>
<feature type="transmembrane region" description="Helical" evidence="1">
    <location>
        <begin position="31"/>
        <end position="55"/>
    </location>
</feature>
<dbReference type="AlphaFoldDB" id="A0A9E5T488"/>
<keyword evidence="1" id="KW-1133">Transmembrane helix</keyword>
<proteinExistence type="predicted"/>
<keyword evidence="1" id="KW-0812">Transmembrane</keyword>
<organism evidence="2 3">
    <name type="scientific">Pseudomaricurvus hydrocarbonicus</name>
    <dbReference type="NCBI Taxonomy" id="1470433"/>
    <lineage>
        <taxon>Bacteria</taxon>
        <taxon>Pseudomonadati</taxon>
        <taxon>Pseudomonadota</taxon>
        <taxon>Gammaproteobacteria</taxon>
        <taxon>Cellvibrionales</taxon>
        <taxon>Cellvibrionaceae</taxon>
        <taxon>Pseudomaricurvus</taxon>
    </lineage>
</organism>
<name>A0A9E5T488_9GAMM</name>
<evidence type="ECO:0000313" key="2">
    <source>
        <dbReference type="EMBL" id="NHO67772.1"/>
    </source>
</evidence>
<feature type="transmembrane region" description="Helical" evidence="1">
    <location>
        <begin position="62"/>
        <end position="87"/>
    </location>
</feature>
<reference evidence="2" key="1">
    <citation type="submission" date="2020-03" db="EMBL/GenBank/DDBJ databases">
        <authorList>
            <person name="Guo F."/>
        </authorList>
    </citation>
    <scope>NUCLEOTIDE SEQUENCE</scope>
    <source>
        <strain evidence="2">JCM 30134</strain>
    </source>
</reference>
<accession>A0A9E5T488</accession>
<dbReference type="EMBL" id="JAAONZ010000020">
    <property type="protein sequence ID" value="NHO67772.1"/>
    <property type="molecule type" value="Genomic_DNA"/>
</dbReference>